<dbReference type="InterPro" id="IPR053203">
    <property type="entry name" value="Cisplatin_resist-associated"/>
</dbReference>
<proteinExistence type="predicted"/>
<organism evidence="2 3">
    <name type="scientific">Delitschia confertaspora ATCC 74209</name>
    <dbReference type="NCBI Taxonomy" id="1513339"/>
    <lineage>
        <taxon>Eukaryota</taxon>
        <taxon>Fungi</taxon>
        <taxon>Dikarya</taxon>
        <taxon>Ascomycota</taxon>
        <taxon>Pezizomycotina</taxon>
        <taxon>Dothideomycetes</taxon>
        <taxon>Pleosporomycetidae</taxon>
        <taxon>Pleosporales</taxon>
        <taxon>Delitschiaceae</taxon>
        <taxon>Delitschia</taxon>
    </lineage>
</organism>
<dbReference type="OrthoDB" id="4159136at2759"/>
<keyword evidence="3" id="KW-1185">Reference proteome</keyword>
<dbReference type="EMBL" id="ML994236">
    <property type="protein sequence ID" value="KAF2197427.1"/>
    <property type="molecule type" value="Genomic_DNA"/>
</dbReference>
<dbReference type="InterPro" id="IPR022024">
    <property type="entry name" value="DUF3602"/>
</dbReference>
<dbReference type="AlphaFoldDB" id="A0A9P4JIQ9"/>
<accession>A0A9P4JIQ9</accession>
<evidence type="ECO:0000313" key="3">
    <source>
        <dbReference type="Proteomes" id="UP000799536"/>
    </source>
</evidence>
<feature type="compositionally biased region" description="Low complexity" evidence="1">
    <location>
        <begin position="73"/>
        <end position="96"/>
    </location>
</feature>
<feature type="compositionally biased region" description="Polar residues" evidence="1">
    <location>
        <begin position="97"/>
        <end position="108"/>
    </location>
</feature>
<dbReference type="Pfam" id="PF12223">
    <property type="entry name" value="DUF3602"/>
    <property type="match status" value="1"/>
</dbReference>
<protein>
    <submittedName>
        <fullName evidence="2">Uncharacterized protein</fullName>
    </submittedName>
</protein>
<feature type="region of interest" description="Disordered" evidence="1">
    <location>
        <begin position="23"/>
        <end position="165"/>
    </location>
</feature>
<reference evidence="2" key="1">
    <citation type="journal article" date="2020" name="Stud. Mycol.">
        <title>101 Dothideomycetes genomes: a test case for predicting lifestyles and emergence of pathogens.</title>
        <authorList>
            <person name="Haridas S."/>
            <person name="Albert R."/>
            <person name="Binder M."/>
            <person name="Bloem J."/>
            <person name="Labutti K."/>
            <person name="Salamov A."/>
            <person name="Andreopoulos B."/>
            <person name="Baker S."/>
            <person name="Barry K."/>
            <person name="Bills G."/>
            <person name="Bluhm B."/>
            <person name="Cannon C."/>
            <person name="Castanera R."/>
            <person name="Culley D."/>
            <person name="Daum C."/>
            <person name="Ezra D."/>
            <person name="Gonzalez J."/>
            <person name="Henrissat B."/>
            <person name="Kuo A."/>
            <person name="Liang C."/>
            <person name="Lipzen A."/>
            <person name="Lutzoni F."/>
            <person name="Magnuson J."/>
            <person name="Mondo S."/>
            <person name="Nolan M."/>
            <person name="Ohm R."/>
            <person name="Pangilinan J."/>
            <person name="Park H.-J."/>
            <person name="Ramirez L."/>
            <person name="Alfaro M."/>
            <person name="Sun H."/>
            <person name="Tritt A."/>
            <person name="Yoshinaga Y."/>
            <person name="Zwiers L.-H."/>
            <person name="Turgeon B."/>
            <person name="Goodwin S."/>
            <person name="Spatafora J."/>
            <person name="Crous P."/>
            <person name="Grigoriev I."/>
        </authorList>
    </citation>
    <scope>NUCLEOTIDE SEQUENCE</scope>
    <source>
        <strain evidence="2">ATCC 74209</strain>
    </source>
</reference>
<dbReference type="PANTHER" id="PTHR34693">
    <property type="entry name" value="PROTEIN PAR32"/>
    <property type="match status" value="1"/>
</dbReference>
<feature type="compositionally biased region" description="Basic and acidic residues" evidence="1">
    <location>
        <begin position="132"/>
        <end position="165"/>
    </location>
</feature>
<evidence type="ECO:0000256" key="1">
    <source>
        <dbReference type="SAM" id="MobiDB-lite"/>
    </source>
</evidence>
<sequence length="207" mass="22739">MPTWGRGGAGNIVSEAQIAEKQRQLAEDLEANRSLTSTEHHFPNPTPAADYAHMGRGGAGNWYQPTELQKAGTFTSSSTFDPTSSGHSSSGPTDSTALPTSSKPQISTPWHPEGQEMPIARAGRGGAGNFVWREKGEGESEEQRREREREVEREMEKEKERVRGEVERGVEEGLKRPGRVVLKVGKGEGVGGLEEEKESEVEGWRVW</sequence>
<dbReference type="PANTHER" id="PTHR34693:SF5">
    <property type="match status" value="1"/>
</dbReference>
<gene>
    <name evidence="2" type="ORF">GQ43DRAFT_435156</name>
</gene>
<name>A0A9P4JIQ9_9PLEO</name>
<evidence type="ECO:0000313" key="2">
    <source>
        <dbReference type="EMBL" id="KAF2197427.1"/>
    </source>
</evidence>
<dbReference type="Proteomes" id="UP000799536">
    <property type="component" value="Unassembled WGS sequence"/>
</dbReference>
<comment type="caution">
    <text evidence="2">The sequence shown here is derived from an EMBL/GenBank/DDBJ whole genome shotgun (WGS) entry which is preliminary data.</text>
</comment>